<dbReference type="PANTHER" id="PTHR48051:SF1">
    <property type="entry name" value="RAS SUPPRESSOR PROTEIN 1"/>
    <property type="match status" value="1"/>
</dbReference>
<dbReference type="SUPFAM" id="SSF52058">
    <property type="entry name" value="L domain-like"/>
    <property type="match status" value="1"/>
</dbReference>
<dbReference type="EMBL" id="LSRQ01002476">
    <property type="protein sequence ID" value="OAY74163.1"/>
    <property type="molecule type" value="Genomic_DNA"/>
</dbReference>
<dbReference type="PROSITE" id="PS50053">
    <property type="entry name" value="UBIQUITIN_2"/>
    <property type="match status" value="1"/>
</dbReference>
<dbReference type="InterPro" id="IPR032675">
    <property type="entry name" value="LRR_dom_sf"/>
</dbReference>
<dbReference type="PANTHER" id="PTHR48051">
    <property type="match status" value="1"/>
</dbReference>
<keyword evidence="2" id="KW-0677">Repeat</keyword>
<dbReference type="Pfam" id="PF23598">
    <property type="entry name" value="LRR_14"/>
    <property type="match status" value="1"/>
</dbReference>
<dbReference type="InterPro" id="IPR001611">
    <property type="entry name" value="Leu-rich_rpt"/>
</dbReference>
<dbReference type="PROSITE" id="PS51450">
    <property type="entry name" value="LRR"/>
    <property type="match status" value="2"/>
</dbReference>
<dbReference type="GeneID" id="109705638"/>
<proteinExistence type="inferred from homology"/>
<dbReference type="Pfam" id="PF00240">
    <property type="entry name" value="ubiquitin"/>
    <property type="match status" value="1"/>
</dbReference>
<dbReference type="Proteomes" id="UP000092600">
    <property type="component" value="Unassembled WGS sequence"/>
</dbReference>
<comment type="function">
    <text evidence="4">Leucine-rich repeat protein that likely mediates protein interactions, possibly in the context of signal transduction.</text>
</comment>
<dbReference type="OrthoDB" id="2187496at2759"/>
<dbReference type="CDD" id="cd17039">
    <property type="entry name" value="Ubl_ubiquitin_like"/>
    <property type="match status" value="1"/>
</dbReference>
<evidence type="ECO:0000256" key="2">
    <source>
        <dbReference type="ARBA" id="ARBA00022737"/>
    </source>
</evidence>
<keyword evidence="1" id="KW-0433">Leucine-rich repeat</keyword>
<dbReference type="InterPro" id="IPR050216">
    <property type="entry name" value="LRR_domain-containing"/>
</dbReference>
<dbReference type="STRING" id="4615.A0A199VAW6"/>
<dbReference type="Gene3D" id="3.80.10.10">
    <property type="entry name" value="Ribonuclease Inhibitor"/>
    <property type="match status" value="1"/>
</dbReference>
<evidence type="ECO:0000259" key="5">
    <source>
        <dbReference type="PROSITE" id="PS50053"/>
    </source>
</evidence>
<evidence type="ECO:0000256" key="1">
    <source>
        <dbReference type="ARBA" id="ARBA00022614"/>
    </source>
</evidence>
<evidence type="ECO:0000313" key="8">
    <source>
        <dbReference type="Proteomes" id="UP000515123"/>
    </source>
</evidence>
<dbReference type="SMART" id="SM00364">
    <property type="entry name" value="LRR_BAC"/>
    <property type="match status" value="5"/>
</dbReference>
<evidence type="ECO:0000313" key="7">
    <source>
        <dbReference type="Proteomes" id="UP000092600"/>
    </source>
</evidence>
<dbReference type="SMART" id="SM00213">
    <property type="entry name" value="UBQ"/>
    <property type="match status" value="1"/>
</dbReference>
<evidence type="ECO:0000256" key="4">
    <source>
        <dbReference type="ARBA" id="ARBA00037519"/>
    </source>
</evidence>
<comment type="similarity">
    <text evidence="3">Belongs to the SHOC2 family.</text>
</comment>
<dbReference type="Gene3D" id="3.10.20.90">
    <property type="entry name" value="Phosphatidylinositol 3-kinase Catalytic Subunit, Chain A, domain 1"/>
    <property type="match status" value="1"/>
</dbReference>
<dbReference type="SUPFAM" id="SSF54236">
    <property type="entry name" value="Ubiquitin-like"/>
    <property type="match status" value="1"/>
</dbReference>
<dbReference type="GO" id="GO:0005737">
    <property type="term" value="C:cytoplasm"/>
    <property type="evidence" value="ECO:0007669"/>
    <property type="project" value="TreeGrafter"/>
</dbReference>
<dbReference type="RefSeq" id="XP_020081976.1">
    <property type="nucleotide sequence ID" value="XM_020226387.1"/>
</dbReference>
<dbReference type="InterPro" id="IPR055414">
    <property type="entry name" value="LRR_R13L4/SHOC2-like"/>
</dbReference>
<dbReference type="InterPro" id="IPR000626">
    <property type="entry name" value="Ubiquitin-like_dom"/>
</dbReference>
<sequence>MDMEMEKGGDDASSPDPATITVHLKFSGRTLPLSVSPDSTVRDLKTLIQPLTNVLPRGQKLIFKGKVLADDSSLRVQQLTNGSKLMLIASQGLHQGDGPVTKDAVTSPSTNTRAELDAKNSQIHKAQTVIVKSRSERWRSTGVVALSECYLKAVPEEVWACGSSIRVLDISTNSIQDIPIKISALKSLNKLIINANGLLDENISWEGLSSLKVLTLLSLNQNQLTTLPSTLGSLTSLHQLHIANNKLKSLPAEIGSLSQLEILIASNNRITSLPSSVGNCCSLIEIDLSCNLLAELPETLGDICNLKALHLRNNGIKSLPSTLFKMCSQLSTLDLHGTEITNDILRQIEGWEDFDERRRLKHQKQLDFRVGSSGVFDEGADDNRHL</sequence>
<gene>
    <name evidence="9" type="primary">LOC109705638</name>
    <name evidence="6" type="ORF">ACMD2_22041</name>
</gene>
<reference evidence="9" key="2">
    <citation type="submission" date="2025-04" db="UniProtKB">
        <authorList>
            <consortium name="RefSeq"/>
        </authorList>
    </citation>
    <scope>IDENTIFICATION</scope>
    <source>
        <tissue evidence="9">Leaf</tissue>
    </source>
</reference>
<feature type="domain" description="Ubiquitin-like" evidence="5">
    <location>
        <begin position="20"/>
        <end position="91"/>
    </location>
</feature>
<dbReference type="Proteomes" id="UP000515123">
    <property type="component" value="Unplaced"/>
</dbReference>
<protein>
    <submittedName>
        <fullName evidence="6 9">Plant intracellular Ras-group-related LRR protein 8</fullName>
    </submittedName>
</protein>
<evidence type="ECO:0000313" key="9">
    <source>
        <dbReference type="RefSeq" id="XP_020081976.1"/>
    </source>
</evidence>
<reference evidence="6 7" key="1">
    <citation type="journal article" date="2016" name="DNA Res.">
        <title>The draft genome of MD-2 pineapple using hybrid error correction of long reads.</title>
        <authorList>
            <person name="Redwan R.M."/>
            <person name="Saidin A."/>
            <person name="Kumar S.V."/>
        </authorList>
    </citation>
    <scope>NUCLEOTIDE SEQUENCE [LARGE SCALE GENOMIC DNA]</scope>
    <source>
        <strain evidence="7">cv. MD2</strain>
        <tissue evidence="6">Leaf</tissue>
    </source>
</reference>
<dbReference type="AlphaFoldDB" id="A0A199VAW6"/>
<evidence type="ECO:0000313" key="6">
    <source>
        <dbReference type="EMBL" id="OAY74163.1"/>
    </source>
</evidence>
<organism evidence="6 7">
    <name type="scientific">Ananas comosus</name>
    <name type="common">Pineapple</name>
    <name type="synonym">Ananas ananas</name>
    <dbReference type="NCBI Taxonomy" id="4615"/>
    <lineage>
        <taxon>Eukaryota</taxon>
        <taxon>Viridiplantae</taxon>
        <taxon>Streptophyta</taxon>
        <taxon>Embryophyta</taxon>
        <taxon>Tracheophyta</taxon>
        <taxon>Spermatophyta</taxon>
        <taxon>Magnoliopsida</taxon>
        <taxon>Liliopsida</taxon>
        <taxon>Poales</taxon>
        <taxon>Bromeliaceae</taxon>
        <taxon>Bromelioideae</taxon>
        <taxon>Ananas</taxon>
    </lineage>
</organism>
<evidence type="ECO:0000256" key="3">
    <source>
        <dbReference type="ARBA" id="ARBA00023786"/>
    </source>
</evidence>
<name>A0A199VAW6_ANACO</name>
<dbReference type="SMART" id="SM00369">
    <property type="entry name" value="LRR_TYP"/>
    <property type="match status" value="4"/>
</dbReference>
<dbReference type="InterPro" id="IPR003591">
    <property type="entry name" value="Leu-rich_rpt_typical-subtyp"/>
</dbReference>
<dbReference type="InterPro" id="IPR029071">
    <property type="entry name" value="Ubiquitin-like_domsf"/>
</dbReference>
<accession>A0A199VAW6</accession>
<keyword evidence="8" id="KW-1185">Reference proteome</keyword>